<gene>
    <name evidence="1" type="ORF">L0C25_10690</name>
</gene>
<sequence>MSESKMLAAVNAAVSREGFDDEVIAAGQFAPRGATGGMFAGGMAGDTAGGVMGSAGDSVGTVGGALAGAHGVAHSRGLPLAMVVGVSEHWVYGFAGRSRSKEPHELVFRLGLEGLAVSVGQRLNVRTLTLLSGDGTTRIELEGNRLQISHSKDVIDELRTRLGLT</sequence>
<dbReference type="Proteomes" id="UP001164390">
    <property type="component" value="Chromosome"/>
</dbReference>
<accession>A0AA46TLI8</accession>
<evidence type="ECO:0000313" key="1">
    <source>
        <dbReference type="EMBL" id="UYM07507.1"/>
    </source>
</evidence>
<dbReference type="AlphaFoldDB" id="A0AA46TLI8"/>
<dbReference type="EMBL" id="CP094970">
    <property type="protein sequence ID" value="UYM07507.1"/>
    <property type="molecule type" value="Genomic_DNA"/>
</dbReference>
<dbReference type="KEGG" id="sgrg:L0C25_10690"/>
<keyword evidence="2" id="KW-1185">Reference proteome</keyword>
<proteinExistence type="predicted"/>
<name>A0AA46TLI8_9ACTN</name>
<reference evidence="1" key="1">
    <citation type="submission" date="2022-01" db="EMBL/GenBank/DDBJ databases">
        <title>Nocardioidaceae gen. sp. A5X3R13.</title>
        <authorList>
            <person name="Lopez Marin M.A."/>
            <person name="Uhlik O."/>
        </authorList>
    </citation>
    <scope>NUCLEOTIDE SEQUENCE</scope>
    <source>
        <strain evidence="1">A5X3R13</strain>
    </source>
</reference>
<protein>
    <submittedName>
        <fullName evidence="1">Uncharacterized protein</fullName>
    </submittedName>
</protein>
<organism evidence="1 2">
    <name type="scientific">Solicola gregarius</name>
    <dbReference type="NCBI Taxonomy" id="2908642"/>
    <lineage>
        <taxon>Bacteria</taxon>
        <taxon>Bacillati</taxon>
        <taxon>Actinomycetota</taxon>
        <taxon>Actinomycetes</taxon>
        <taxon>Propionibacteriales</taxon>
        <taxon>Nocardioidaceae</taxon>
        <taxon>Solicola</taxon>
    </lineage>
</organism>
<evidence type="ECO:0000313" key="2">
    <source>
        <dbReference type="Proteomes" id="UP001164390"/>
    </source>
</evidence>
<dbReference type="RefSeq" id="WP_271636483.1">
    <property type="nucleotide sequence ID" value="NZ_CP094970.1"/>
</dbReference>